<reference evidence="2 3" key="1">
    <citation type="journal article" date="2016" name="Nat. Commun.">
        <title>Thousands of microbial genomes shed light on interconnected biogeochemical processes in an aquifer system.</title>
        <authorList>
            <person name="Anantharaman K."/>
            <person name="Brown C.T."/>
            <person name="Hug L.A."/>
            <person name="Sharon I."/>
            <person name="Castelle C.J."/>
            <person name="Probst A.J."/>
            <person name="Thomas B.C."/>
            <person name="Singh A."/>
            <person name="Wilkins M.J."/>
            <person name="Karaoz U."/>
            <person name="Brodie E.L."/>
            <person name="Williams K.H."/>
            <person name="Hubbard S.S."/>
            <person name="Banfield J.F."/>
        </authorList>
    </citation>
    <scope>NUCLEOTIDE SEQUENCE [LARGE SCALE GENOMIC DNA]</scope>
</reference>
<sequence>MYREGKRDVYDLETTAEFLDFKFDPRSLKTREEQASYIRGFFDAEGGIPHSRIAKFYIQLVQKDQEKMQAIKSILQSLGIKTGALHNPSRRVDPNYWRCFVATASHADFARIIWSFHPLKRARFAERMMI</sequence>
<dbReference type="Proteomes" id="UP000178392">
    <property type="component" value="Unassembled WGS sequence"/>
</dbReference>
<evidence type="ECO:0000313" key="3">
    <source>
        <dbReference type="Proteomes" id="UP000178392"/>
    </source>
</evidence>
<name>A0A1F6EF43_9BACT</name>
<comment type="caution">
    <text evidence="2">The sequence shown here is derived from an EMBL/GenBank/DDBJ whole genome shotgun (WGS) entry which is preliminary data.</text>
</comment>
<dbReference type="Gene3D" id="3.10.28.10">
    <property type="entry name" value="Homing endonucleases"/>
    <property type="match status" value="1"/>
</dbReference>
<protein>
    <recommendedName>
        <fullName evidence="1">DOD-type homing endonuclease domain-containing protein</fullName>
    </recommendedName>
</protein>
<dbReference type="InterPro" id="IPR004042">
    <property type="entry name" value="Intein_endonuc_central"/>
</dbReference>
<dbReference type="InterPro" id="IPR027434">
    <property type="entry name" value="Homing_endonucl"/>
</dbReference>
<dbReference type="Pfam" id="PF14528">
    <property type="entry name" value="LAGLIDADG_3"/>
    <property type="match status" value="1"/>
</dbReference>
<dbReference type="GO" id="GO:0004519">
    <property type="term" value="F:endonuclease activity"/>
    <property type="evidence" value="ECO:0007669"/>
    <property type="project" value="InterPro"/>
</dbReference>
<accession>A0A1F6EF43</accession>
<organism evidence="2 3">
    <name type="scientific">Candidatus Kaiserbacteria bacterium RIFCSPHIGHO2_12_FULL_56_13</name>
    <dbReference type="NCBI Taxonomy" id="1798505"/>
    <lineage>
        <taxon>Bacteria</taxon>
        <taxon>Candidatus Kaiseribacteriota</taxon>
    </lineage>
</organism>
<dbReference type="PROSITE" id="PS50819">
    <property type="entry name" value="INTEIN_ENDONUCLEASE"/>
    <property type="match status" value="1"/>
</dbReference>
<dbReference type="EMBL" id="MFLS01000009">
    <property type="protein sequence ID" value="OGG72269.1"/>
    <property type="molecule type" value="Genomic_DNA"/>
</dbReference>
<feature type="domain" description="DOD-type homing endonuclease" evidence="1">
    <location>
        <begin position="36"/>
        <end position="80"/>
    </location>
</feature>
<proteinExistence type="predicted"/>
<dbReference type="InterPro" id="IPR004860">
    <property type="entry name" value="LAGLIDADG_dom"/>
</dbReference>
<dbReference type="SUPFAM" id="SSF55608">
    <property type="entry name" value="Homing endonucleases"/>
    <property type="match status" value="1"/>
</dbReference>
<evidence type="ECO:0000259" key="1">
    <source>
        <dbReference type="PROSITE" id="PS50819"/>
    </source>
</evidence>
<evidence type="ECO:0000313" key="2">
    <source>
        <dbReference type="EMBL" id="OGG72269.1"/>
    </source>
</evidence>
<gene>
    <name evidence="2" type="ORF">A3E65_02015</name>
</gene>
<dbReference type="AlphaFoldDB" id="A0A1F6EF43"/>